<evidence type="ECO:0000313" key="6">
    <source>
        <dbReference type="Proteomes" id="UP000092659"/>
    </source>
</evidence>
<dbReference type="PANTHER" id="PTHR48050:SF13">
    <property type="entry name" value="STEROL 3-BETA-GLUCOSYLTRANSFERASE UGT80A2"/>
    <property type="match status" value="1"/>
</dbReference>
<dbReference type="CDD" id="cd03784">
    <property type="entry name" value="GT1_Gtf-like"/>
    <property type="match status" value="1"/>
</dbReference>
<evidence type="ECO:0000313" key="7">
    <source>
        <dbReference type="Proteomes" id="UP001519309"/>
    </source>
</evidence>
<proteinExistence type="predicted"/>
<sequence length="402" mass="42570">MSRFLFVVPPLVGHVNPTVGVAKQLVRRGHQVAWAGLPEIVGPLVGERAAVFRCASPPLDDPALLRPHSLRGPAALKFLWERFLEPLADAMAPGVRAAVEEFRPDVLVADQQAVAGGLVADRLGVAWATSATTSAGFTAPAGMPKVDTWITELIQGLQQRIGDPGSTVDPRLSDRLVVTFSTEALAGPARSLGEQVRFVGPSIASRPYTCDFPWQWLDPARATVLITLGTANSEVAAHFLTQCAQAVRARTDGLRAVVVDPSGTLRESDDRVLVRPRVPQLTLLERCDAVICHGGHNTVCEALWHGLPLVVAPIRDDQPAVAAQVVDAGAGVRVRFNRATAAHLGAALDAVLREPGYRTAAARVGQSFRDAGGAAAAATHLEDLAARASPPEQDQPSPQEPS</sequence>
<feature type="region of interest" description="Disordered" evidence="2">
    <location>
        <begin position="379"/>
        <end position="402"/>
    </location>
</feature>
<dbReference type="InterPro" id="IPR050426">
    <property type="entry name" value="Glycosyltransferase_28"/>
</dbReference>
<dbReference type="PANTHER" id="PTHR48050">
    <property type="entry name" value="STEROL 3-BETA-GLUCOSYLTRANSFERASE"/>
    <property type="match status" value="1"/>
</dbReference>
<name>A0A1B1AZD8_9ACTN</name>
<protein>
    <submittedName>
        <fullName evidence="4">Glycosyl transferase</fullName>
    </submittedName>
    <submittedName>
        <fullName evidence="5">UDP:flavonoid glycosyltransferase YjiC (YdhE family)</fullName>
    </submittedName>
</protein>
<keyword evidence="7" id="KW-1185">Reference proteome</keyword>
<evidence type="ECO:0000256" key="1">
    <source>
        <dbReference type="ARBA" id="ARBA00022679"/>
    </source>
</evidence>
<dbReference type="GO" id="GO:0016758">
    <property type="term" value="F:hexosyltransferase activity"/>
    <property type="evidence" value="ECO:0007669"/>
    <property type="project" value="UniProtKB-ARBA"/>
</dbReference>
<feature type="domain" description="Erythromycin biosynthesis protein CIII-like C-terminal" evidence="3">
    <location>
        <begin position="271"/>
        <end position="366"/>
    </location>
</feature>
<dbReference type="Proteomes" id="UP001519309">
    <property type="component" value="Unassembled WGS sequence"/>
</dbReference>
<evidence type="ECO:0000313" key="4">
    <source>
        <dbReference type="EMBL" id="ANP51938.1"/>
    </source>
</evidence>
<dbReference type="SUPFAM" id="SSF53756">
    <property type="entry name" value="UDP-Glycosyltransferase/glycogen phosphorylase"/>
    <property type="match status" value="1"/>
</dbReference>
<keyword evidence="1 4" id="KW-0808">Transferase</keyword>
<evidence type="ECO:0000259" key="3">
    <source>
        <dbReference type="Pfam" id="PF06722"/>
    </source>
</evidence>
<dbReference type="STRING" id="68214.AVL59_22305"/>
<gene>
    <name evidence="4" type="ORF">AVL59_22305</name>
    <name evidence="5" type="ORF">J2Z21_009635</name>
</gene>
<dbReference type="GO" id="GO:0008194">
    <property type="term" value="F:UDP-glycosyltransferase activity"/>
    <property type="evidence" value="ECO:0007669"/>
    <property type="project" value="InterPro"/>
</dbReference>
<dbReference type="EMBL" id="JAGGLP010000053">
    <property type="protein sequence ID" value="MBP2056616.1"/>
    <property type="molecule type" value="Genomic_DNA"/>
</dbReference>
<dbReference type="EMBL" id="CP016279">
    <property type="protein sequence ID" value="ANP51938.1"/>
    <property type="molecule type" value="Genomic_DNA"/>
</dbReference>
<dbReference type="AlphaFoldDB" id="A0A1B1AZD8"/>
<evidence type="ECO:0000313" key="5">
    <source>
        <dbReference type="EMBL" id="MBP2056616.1"/>
    </source>
</evidence>
<dbReference type="InterPro" id="IPR002213">
    <property type="entry name" value="UDP_glucos_trans"/>
</dbReference>
<reference evidence="4 6" key="1">
    <citation type="submission" date="2016-06" db="EMBL/GenBank/DDBJ databases">
        <title>Complete genome sequence of Streptomyces griseochromogenes ATCC 14511, the Blasticidin S producer.</title>
        <authorList>
            <person name="Wu L."/>
        </authorList>
    </citation>
    <scope>NUCLEOTIDE SEQUENCE [LARGE SCALE GENOMIC DNA]</scope>
    <source>
        <strain evidence="4 6">ATCC 14511</strain>
    </source>
</reference>
<dbReference type="Pfam" id="PF06722">
    <property type="entry name" value="EryCIII-like_C"/>
    <property type="match status" value="1"/>
</dbReference>
<reference evidence="5 7" key="2">
    <citation type="submission" date="2021-03" db="EMBL/GenBank/DDBJ databases">
        <title>Genomic Encyclopedia of Type Strains, Phase IV (KMG-IV): sequencing the most valuable type-strain genomes for metagenomic binning, comparative biology and taxonomic classification.</title>
        <authorList>
            <person name="Goeker M."/>
        </authorList>
    </citation>
    <scope>NUCLEOTIDE SEQUENCE [LARGE SCALE GENOMIC DNA]</scope>
    <source>
        <strain evidence="5 7">DSM 40499</strain>
    </source>
</reference>
<dbReference type="Proteomes" id="UP000092659">
    <property type="component" value="Chromosome"/>
</dbReference>
<dbReference type="Gene3D" id="3.40.50.2000">
    <property type="entry name" value="Glycogen Phosphorylase B"/>
    <property type="match status" value="2"/>
</dbReference>
<dbReference type="InterPro" id="IPR010610">
    <property type="entry name" value="EryCIII-like_C"/>
</dbReference>
<accession>A0A1B1AZD8</accession>
<evidence type="ECO:0000256" key="2">
    <source>
        <dbReference type="SAM" id="MobiDB-lite"/>
    </source>
</evidence>
<organism evidence="4 6">
    <name type="scientific">Streptomyces griseochromogenes</name>
    <dbReference type="NCBI Taxonomy" id="68214"/>
    <lineage>
        <taxon>Bacteria</taxon>
        <taxon>Bacillati</taxon>
        <taxon>Actinomycetota</taxon>
        <taxon>Actinomycetes</taxon>
        <taxon>Kitasatosporales</taxon>
        <taxon>Streptomycetaceae</taxon>
        <taxon>Streptomyces</taxon>
    </lineage>
</organism>
<dbReference type="GO" id="GO:0017000">
    <property type="term" value="P:antibiotic biosynthetic process"/>
    <property type="evidence" value="ECO:0007669"/>
    <property type="project" value="UniProtKB-ARBA"/>
</dbReference>
<dbReference type="RefSeq" id="WP_067307241.1">
    <property type="nucleotide sequence ID" value="NZ_CP016279.1"/>
</dbReference>
<feature type="compositionally biased region" description="Low complexity" evidence="2">
    <location>
        <begin position="386"/>
        <end position="402"/>
    </location>
</feature>
<dbReference type="OrthoDB" id="764352at2"/>
<dbReference type="KEGG" id="sgs:AVL59_22305"/>